<dbReference type="GO" id="GO:0016788">
    <property type="term" value="F:hydrolase activity, acting on ester bonds"/>
    <property type="evidence" value="ECO:0007669"/>
    <property type="project" value="InterPro"/>
</dbReference>
<dbReference type="PRINTS" id="PR01607">
    <property type="entry name" value="APYRASEFAMLY"/>
</dbReference>
<dbReference type="AlphaFoldDB" id="A0AAW5KK49"/>
<dbReference type="SUPFAM" id="SSF55816">
    <property type="entry name" value="5'-nucleotidase (syn. UDP-sugar hydrolase), C-terminal domain"/>
    <property type="match status" value="1"/>
</dbReference>
<gene>
    <name evidence="6" type="ORF">NE646_11630</name>
</gene>
<dbReference type="PANTHER" id="PTHR11575:SF24">
    <property type="entry name" value="5'-NUCLEOTIDASE"/>
    <property type="match status" value="1"/>
</dbReference>
<dbReference type="GO" id="GO:0046872">
    <property type="term" value="F:metal ion binding"/>
    <property type="evidence" value="ECO:0007669"/>
    <property type="project" value="InterPro"/>
</dbReference>
<feature type="domain" description="Calcineurin-like phosphoesterase" evidence="4">
    <location>
        <begin position="37"/>
        <end position="248"/>
    </location>
</feature>
<dbReference type="Pfam" id="PF02872">
    <property type="entry name" value="5_nucleotid_C"/>
    <property type="match status" value="1"/>
</dbReference>
<dbReference type="Proteomes" id="UP001205063">
    <property type="component" value="Unassembled WGS sequence"/>
</dbReference>
<evidence type="ECO:0000259" key="4">
    <source>
        <dbReference type="Pfam" id="PF00149"/>
    </source>
</evidence>
<sequence>MKPLFKKGLSAVLAAALTVSMAATAFATPNAEDTVITVLHTNDVHGAVVSDDSHAGLDYLAGMKKAMEAGGQKVLLVDAGDYSQGTPFVADSKGQSAIKIMNEVGYDAAALGNHEFDYSLAEISANIKAAKFDILNTNIDDPENIVDGLNKLKKTKVFNYDNVKVGVFALDTPETFELSQPAKVGKLNFHGSDLETVAKNTVNDLKNNQGCDVVIALCHLGESSNKWTSVDLAKNVTGIDLIVDGHDHLERMGTAGQYDKNNKGAIKQGNTTIVSTGTALAFVGKVTITVKKDGTVDIKSEGITNESMKNGYTPDPAVKTVADAVAKEVNEKYAEVIGKTKIGLYGGTPICRRAESNMADLVADANRWQTLQWQKTAPDELKNLPVVGFTGGGGVRASIPAGDITKKDIITVLPFGGETRYLKMSHKALWEMVENGVSLISVNAEGADTANTGEIFGNKGRFFIPSGFSYEYDPTKTATDSEAKKMGNRVTKITLDDGTAIDKNATDKYVLIMTGSYEVGGGDGYYMCDPAYYNDGQVSVVGADTSNDVFLTNYIKYLMGQPGNEDGICVLSETGRIKAINTGYTATKYDATVSLLDKEGNPAAGAWAKVEIDGKAFGEYTADENGVITVPGIDNGLHDLCAIAEDGSRAADYVSDYAGHKSITLQANYTVVNQGGGSDTNPDPDVTTPDDGKEKGDSVNTGDSTGSLIAFSALAISGLAALSLKKRKH</sequence>
<evidence type="ECO:0000313" key="6">
    <source>
        <dbReference type="EMBL" id="MCQ4950314.1"/>
    </source>
</evidence>
<dbReference type="GO" id="GO:0009166">
    <property type="term" value="P:nucleotide catabolic process"/>
    <property type="evidence" value="ECO:0007669"/>
    <property type="project" value="InterPro"/>
</dbReference>
<evidence type="ECO:0000256" key="3">
    <source>
        <dbReference type="SAM" id="MobiDB-lite"/>
    </source>
</evidence>
<evidence type="ECO:0000313" key="7">
    <source>
        <dbReference type="Proteomes" id="UP001205063"/>
    </source>
</evidence>
<dbReference type="InterPro" id="IPR006146">
    <property type="entry name" value="5'-Nucleotdase_CS"/>
</dbReference>
<dbReference type="InterPro" id="IPR004843">
    <property type="entry name" value="Calcineurin-like_PHP"/>
</dbReference>
<evidence type="ECO:0000256" key="1">
    <source>
        <dbReference type="ARBA" id="ARBA00022729"/>
    </source>
</evidence>
<reference evidence="6" key="1">
    <citation type="submission" date="2022-06" db="EMBL/GenBank/DDBJ databases">
        <title>Isolation of gut microbiota from human fecal samples.</title>
        <authorList>
            <person name="Pamer E.G."/>
            <person name="Barat B."/>
            <person name="Waligurski E."/>
            <person name="Medina S."/>
            <person name="Paddock L."/>
            <person name="Mostad J."/>
        </authorList>
    </citation>
    <scope>NUCLEOTIDE SEQUENCE</scope>
    <source>
        <strain evidence="6">DFI.7.96</strain>
    </source>
</reference>
<organism evidence="6 7">
    <name type="scientific">Bittarella massiliensis</name>
    <name type="common">ex Durand et al. 2017</name>
    <dbReference type="NCBI Taxonomy" id="1720313"/>
    <lineage>
        <taxon>Bacteria</taxon>
        <taxon>Bacillati</taxon>
        <taxon>Bacillota</taxon>
        <taxon>Clostridia</taxon>
        <taxon>Eubacteriales</taxon>
        <taxon>Oscillospiraceae</taxon>
        <taxon>Bittarella (ex Durand et al. 2017)</taxon>
    </lineage>
</organism>
<comment type="similarity">
    <text evidence="2">Belongs to the 5'-nucleotidase family.</text>
</comment>
<dbReference type="Gene3D" id="3.90.780.10">
    <property type="entry name" value="5'-Nucleotidase, C-terminal domain"/>
    <property type="match status" value="1"/>
</dbReference>
<name>A0AAW5KK49_9FIRM</name>
<dbReference type="NCBIfam" id="TIGR01167">
    <property type="entry name" value="LPXTG_anchor"/>
    <property type="match status" value="1"/>
</dbReference>
<feature type="region of interest" description="Disordered" evidence="3">
    <location>
        <begin position="673"/>
        <end position="702"/>
    </location>
</feature>
<protein>
    <submittedName>
        <fullName evidence="6">Bifunctional metallophosphatase/5'-nucleotidase</fullName>
    </submittedName>
</protein>
<dbReference type="InterPro" id="IPR036907">
    <property type="entry name" value="5'-Nucleotdase_C_sf"/>
</dbReference>
<evidence type="ECO:0000256" key="2">
    <source>
        <dbReference type="RuleBase" id="RU362119"/>
    </source>
</evidence>
<dbReference type="PROSITE" id="PS00786">
    <property type="entry name" value="5_NUCLEOTIDASE_2"/>
    <property type="match status" value="1"/>
</dbReference>
<accession>A0AAW5KK49</accession>
<dbReference type="RefSeq" id="WP_256136593.1">
    <property type="nucleotide sequence ID" value="NZ_JANGAB010000007.1"/>
</dbReference>
<dbReference type="EMBL" id="JANGAB010000007">
    <property type="protein sequence ID" value="MCQ4950314.1"/>
    <property type="molecule type" value="Genomic_DNA"/>
</dbReference>
<dbReference type="GO" id="GO:0000166">
    <property type="term" value="F:nucleotide binding"/>
    <property type="evidence" value="ECO:0007669"/>
    <property type="project" value="UniProtKB-KW"/>
</dbReference>
<dbReference type="Gene3D" id="3.60.21.10">
    <property type="match status" value="1"/>
</dbReference>
<comment type="caution">
    <text evidence="6">The sequence shown here is derived from an EMBL/GenBank/DDBJ whole genome shotgun (WGS) entry which is preliminary data.</text>
</comment>
<dbReference type="PANTHER" id="PTHR11575">
    <property type="entry name" value="5'-NUCLEOTIDASE-RELATED"/>
    <property type="match status" value="1"/>
</dbReference>
<proteinExistence type="inferred from homology"/>
<feature type="domain" description="5'-Nucleotidase C-terminal" evidence="5">
    <location>
        <begin position="337"/>
        <end position="527"/>
    </location>
</feature>
<feature type="compositionally biased region" description="Low complexity" evidence="3">
    <location>
        <begin position="679"/>
        <end position="689"/>
    </location>
</feature>
<dbReference type="InterPro" id="IPR008334">
    <property type="entry name" value="5'-Nucleotdase_C"/>
</dbReference>
<keyword evidence="2" id="KW-0378">Hydrolase</keyword>
<feature type="signal peptide" evidence="2">
    <location>
        <begin position="1"/>
        <end position="27"/>
    </location>
</feature>
<feature type="chain" id="PRO_5043093086" evidence="2">
    <location>
        <begin position="28"/>
        <end position="729"/>
    </location>
</feature>
<evidence type="ECO:0000259" key="5">
    <source>
        <dbReference type="Pfam" id="PF02872"/>
    </source>
</evidence>
<dbReference type="Pfam" id="PF00149">
    <property type="entry name" value="Metallophos"/>
    <property type="match status" value="1"/>
</dbReference>
<keyword evidence="2" id="KW-0547">Nucleotide-binding</keyword>
<dbReference type="InterPro" id="IPR029052">
    <property type="entry name" value="Metallo-depent_PP-like"/>
</dbReference>
<keyword evidence="1 2" id="KW-0732">Signal</keyword>
<dbReference type="SUPFAM" id="SSF56300">
    <property type="entry name" value="Metallo-dependent phosphatases"/>
    <property type="match status" value="1"/>
</dbReference>
<dbReference type="InterPro" id="IPR006179">
    <property type="entry name" value="5_nucleotidase/apyrase"/>
</dbReference>
<dbReference type="CDD" id="cd00845">
    <property type="entry name" value="MPP_UshA_N_like"/>
    <property type="match status" value="1"/>
</dbReference>